<dbReference type="InterPro" id="IPR027396">
    <property type="entry name" value="DsrEFH-like"/>
</dbReference>
<dbReference type="Proteomes" id="UP000196102">
    <property type="component" value="Unassembled WGS sequence"/>
</dbReference>
<gene>
    <name evidence="1" type="ORF">A9Q93_06055</name>
</gene>
<dbReference type="Gene3D" id="3.40.1260.10">
    <property type="entry name" value="DsrEFH-like"/>
    <property type="match status" value="1"/>
</dbReference>
<comment type="caution">
    <text evidence="1">The sequence shown here is derived from an EMBL/GenBank/DDBJ whole genome shotgun (WGS) entry which is preliminary data.</text>
</comment>
<accession>A0A1Z8AZU6</accession>
<name>A0A1Z8AZU6_9FLAO</name>
<protein>
    <submittedName>
        <fullName evidence="1">Uncharacterized protein</fullName>
    </submittedName>
</protein>
<evidence type="ECO:0000313" key="2">
    <source>
        <dbReference type="Proteomes" id="UP000196102"/>
    </source>
</evidence>
<dbReference type="EMBL" id="MAAX01000099">
    <property type="protein sequence ID" value="OUS15869.1"/>
    <property type="molecule type" value="Genomic_DNA"/>
</dbReference>
<dbReference type="SUPFAM" id="SSF75169">
    <property type="entry name" value="DsrEFH-like"/>
    <property type="match status" value="1"/>
</dbReference>
<proteinExistence type="predicted"/>
<dbReference type="AlphaFoldDB" id="A0A1Z8AZU6"/>
<evidence type="ECO:0000313" key="1">
    <source>
        <dbReference type="EMBL" id="OUS15869.1"/>
    </source>
</evidence>
<reference evidence="2" key="1">
    <citation type="journal article" date="2017" name="Proc. Natl. Acad. Sci. U.S.A.">
        <title>Simulation of Deepwater Horizon oil plume reveals substrate specialization within a complex community of hydrocarbon-degraders.</title>
        <authorList>
            <person name="Hu P."/>
            <person name="Dubinsky E.A."/>
            <person name="Probst A.J."/>
            <person name="Wang J."/>
            <person name="Sieber C.M.K."/>
            <person name="Tom L.M."/>
            <person name="Gardinali P."/>
            <person name="Banfield J.F."/>
            <person name="Atlas R.M."/>
            <person name="Andersen G.L."/>
        </authorList>
    </citation>
    <scope>NUCLEOTIDE SEQUENCE [LARGE SCALE GENOMIC DNA]</scope>
</reference>
<organism evidence="1 2">
    <name type="scientific">Nonlabens dokdonensis</name>
    <dbReference type="NCBI Taxonomy" id="328515"/>
    <lineage>
        <taxon>Bacteria</taxon>
        <taxon>Pseudomonadati</taxon>
        <taxon>Bacteroidota</taxon>
        <taxon>Flavobacteriia</taxon>
        <taxon>Flavobacteriales</taxon>
        <taxon>Flavobacteriaceae</taxon>
        <taxon>Nonlabens</taxon>
    </lineage>
</organism>
<sequence length="123" mass="13763">MAAAQEGPFIAQLHAHTPEELQALLNRAEAWSNSTKTYPDHPISVILHGSEASAFVKANYQKYQSLVDQAAKLDAFNVVDIKICERWMGANMVNRNQLPAFVETVPYGIEEERKLIKAGFQSF</sequence>